<sequence length="571" mass="67611">MNKQLLSTVYTSTYLPQKREQLFPNQEIQKQIQAYGTSNWTENMIQIKEKLQAKDIILSNYTEESILEQDNSQNQILIQKDGFISNLSFWNDLILIGEKLKNAQPQYIALRHFLQIINKQLPSAVYIPFVWKSIRHYNILNIVVEETKLFSSKERSPFSICCEVYRPEESFFHEIENLFQEQEIDNYLSFPFTTNREAREEDNPFCKQSCCFENKGEYFQNSSFIKENIEHYTNRKINIDLEQRQKQIEEQKHNQLQKQDEIISQNKEKNIQQLIFGEDFIKKEERIRENSPFGNLKTWKLIEIIVKNEENIKMEQFATQLIYQFHQIFKKQKLPLSLFPYEIVSLSQQAGILQMVPNAVTFDHLKRTMWQDFPQKNNFGDFFDIIFPSQNLQSAKYNFLHSLCAYSLVCYFLQIKDRHNGNIMLHKSGHIVHIDFGFFLSSAPGKGGVHIEKKLPFKLISEYLEILGGVDGQLFGLFRKLFFKGFQAAQKHQDEILILVNMMYEGEGSNMQCFQKGETCIQELYQRFNPQGISNDGDLNVFCNNLINQSLDNWRTKWYDKYQYFCSGIFY</sequence>
<dbReference type="InterPro" id="IPR000403">
    <property type="entry name" value="PI3/4_kinase_cat_dom"/>
</dbReference>
<name>G0QJ18_ICHMU</name>
<protein>
    <recommendedName>
        <fullName evidence="2">1-phosphatidylinositol 4-kinase</fullName>
        <ecNumber evidence="2">2.7.1.67</ecNumber>
    </recommendedName>
</protein>
<dbReference type="SMART" id="SM00146">
    <property type="entry name" value="PI3Kc"/>
    <property type="match status" value="1"/>
</dbReference>
<dbReference type="InParanoid" id="G0QJ18"/>
<dbReference type="GO" id="GO:0048015">
    <property type="term" value="P:phosphatidylinositol-mediated signaling"/>
    <property type="evidence" value="ECO:0007669"/>
    <property type="project" value="TreeGrafter"/>
</dbReference>
<evidence type="ECO:0000313" key="7">
    <source>
        <dbReference type="EMBL" id="EGR34783.1"/>
    </source>
</evidence>
<evidence type="ECO:0000256" key="1">
    <source>
        <dbReference type="ARBA" id="ARBA00001686"/>
    </source>
</evidence>
<dbReference type="GO" id="GO:0046854">
    <property type="term" value="P:phosphatidylinositol phosphate biosynthetic process"/>
    <property type="evidence" value="ECO:0007669"/>
    <property type="project" value="InterPro"/>
</dbReference>
<keyword evidence="4" id="KW-0418">Kinase</keyword>
<dbReference type="InterPro" id="IPR015433">
    <property type="entry name" value="PI3/4_kinase"/>
</dbReference>
<keyword evidence="8" id="KW-1185">Reference proteome</keyword>
<dbReference type="RefSeq" id="XP_004040087.1">
    <property type="nucleotide sequence ID" value="XM_004040039.1"/>
</dbReference>
<evidence type="ECO:0000256" key="3">
    <source>
        <dbReference type="ARBA" id="ARBA00022679"/>
    </source>
</evidence>
<dbReference type="GO" id="GO:0016020">
    <property type="term" value="C:membrane"/>
    <property type="evidence" value="ECO:0007669"/>
    <property type="project" value="TreeGrafter"/>
</dbReference>
<evidence type="ECO:0000259" key="6">
    <source>
        <dbReference type="PROSITE" id="PS50290"/>
    </source>
</evidence>
<gene>
    <name evidence="7" type="ORF">IMG5_001970</name>
</gene>
<evidence type="ECO:0000256" key="4">
    <source>
        <dbReference type="ARBA" id="ARBA00022777"/>
    </source>
</evidence>
<dbReference type="OMA" id="SHFRSWR"/>
<dbReference type="EMBL" id="GL983045">
    <property type="protein sequence ID" value="EGR34783.1"/>
    <property type="molecule type" value="Genomic_DNA"/>
</dbReference>
<feature type="coiled-coil region" evidence="5">
    <location>
        <begin position="234"/>
        <end position="261"/>
    </location>
</feature>
<proteinExistence type="predicted"/>
<accession>G0QJ18</accession>
<dbReference type="FunFam" id="1.10.1070.11:FF:000016">
    <property type="entry name" value="PIK1p Phosphatidylinositol 4-kinase"/>
    <property type="match status" value="1"/>
</dbReference>
<dbReference type="Proteomes" id="UP000008983">
    <property type="component" value="Unassembled WGS sequence"/>
</dbReference>
<dbReference type="EC" id="2.7.1.67" evidence="2"/>
<dbReference type="GO" id="GO:0005737">
    <property type="term" value="C:cytoplasm"/>
    <property type="evidence" value="ECO:0007669"/>
    <property type="project" value="TreeGrafter"/>
</dbReference>
<dbReference type="SUPFAM" id="SSF56112">
    <property type="entry name" value="Protein kinase-like (PK-like)"/>
    <property type="match status" value="1"/>
</dbReference>
<dbReference type="AlphaFoldDB" id="G0QJ18"/>
<dbReference type="eggNOG" id="KOG0903">
    <property type="taxonomic scope" value="Eukaryota"/>
</dbReference>
<dbReference type="GO" id="GO:0004430">
    <property type="term" value="F:1-phosphatidylinositol 4-kinase activity"/>
    <property type="evidence" value="ECO:0007669"/>
    <property type="project" value="UniProtKB-EC"/>
</dbReference>
<keyword evidence="5" id="KW-0175">Coiled coil</keyword>
<dbReference type="Gene3D" id="3.30.1010.10">
    <property type="entry name" value="Phosphatidylinositol 3-kinase Catalytic Subunit, Chain A, domain 4"/>
    <property type="match status" value="1"/>
</dbReference>
<organism evidence="7 8">
    <name type="scientific">Ichthyophthirius multifiliis</name>
    <name type="common">White spot disease agent</name>
    <name type="synonym">Ich</name>
    <dbReference type="NCBI Taxonomy" id="5932"/>
    <lineage>
        <taxon>Eukaryota</taxon>
        <taxon>Sar</taxon>
        <taxon>Alveolata</taxon>
        <taxon>Ciliophora</taxon>
        <taxon>Intramacronucleata</taxon>
        <taxon>Oligohymenophorea</taxon>
        <taxon>Hymenostomatida</taxon>
        <taxon>Ophryoglenina</taxon>
        <taxon>Ichthyophthirius</taxon>
    </lineage>
</organism>
<dbReference type="InterPro" id="IPR011009">
    <property type="entry name" value="Kinase-like_dom_sf"/>
</dbReference>
<keyword evidence="3 7" id="KW-0808">Transferase</keyword>
<evidence type="ECO:0000313" key="8">
    <source>
        <dbReference type="Proteomes" id="UP000008983"/>
    </source>
</evidence>
<feature type="domain" description="PI3K/PI4K catalytic" evidence="6">
    <location>
        <begin position="281"/>
        <end position="555"/>
    </location>
</feature>
<dbReference type="Pfam" id="PF00454">
    <property type="entry name" value="PI3_PI4_kinase"/>
    <property type="match status" value="1"/>
</dbReference>
<dbReference type="GeneID" id="14910986"/>
<dbReference type="PROSITE" id="PS50290">
    <property type="entry name" value="PI3_4_KINASE_3"/>
    <property type="match status" value="1"/>
</dbReference>
<evidence type="ECO:0000256" key="2">
    <source>
        <dbReference type="ARBA" id="ARBA00012169"/>
    </source>
</evidence>
<dbReference type="Gene3D" id="1.10.1070.11">
    <property type="entry name" value="Phosphatidylinositol 3-/4-kinase, catalytic domain"/>
    <property type="match status" value="1"/>
</dbReference>
<dbReference type="PANTHER" id="PTHR10048:SF22">
    <property type="entry name" value="PHOSPHATIDYLINOSITOL 4-KINASE BETA"/>
    <property type="match status" value="1"/>
</dbReference>
<evidence type="ECO:0000256" key="5">
    <source>
        <dbReference type="SAM" id="Coils"/>
    </source>
</evidence>
<dbReference type="STRING" id="857967.G0QJ18"/>
<dbReference type="PANTHER" id="PTHR10048">
    <property type="entry name" value="PHOSPHATIDYLINOSITOL KINASE"/>
    <property type="match status" value="1"/>
</dbReference>
<dbReference type="OrthoDB" id="10264149at2759"/>
<comment type="catalytic activity">
    <reaction evidence="1">
        <text>a 1,2-diacyl-sn-glycero-3-phospho-(1D-myo-inositol) + ATP = a 1,2-diacyl-sn-glycero-3-phospho-(1D-myo-inositol 4-phosphate) + ADP + H(+)</text>
        <dbReference type="Rhea" id="RHEA:19877"/>
        <dbReference type="ChEBI" id="CHEBI:15378"/>
        <dbReference type="ChEBI" id="CHEBI:30616"/>
        <dbReference type="ChEBI" id="CHEBI:57880"/>
        <dbReference type="ChEBI" id="CHEBI:58178"/>
        <dbReference type="ChEBI" id="CHEBI:456216"/>
        <dbReference type="EC" id="2.7.1.67"/>
    </reaction>
</comment>
<reference evidence="7 8" key="1">
    <citation type="submission" date="2011-07" db="EMBL/GenBank/DDBJ databases">
        <authorList>
            <person name="Coyne R."/>
            <person name="Brami D."/>
            <person name="Johnson J."/>
            <person name="Hostetler J."/>
            <person name="Hannick L."/>
            <person name="Clark T."/>
            <person name="Cassidy-Hanley D."/>
            <person name="Inman J."/>
        </authorList>
    </citation>
    <scope>NUCLEOTIDE SEQUENCE [LARGE SCALE GENOMIC DNA]</scope>
    <source>
        <strain evidence="7 8">G5</strain>
    </source>
</reference>
<dbReference type="CDD" id="cd00893">
    <property type="entry name" value="PI4Kc_III"/>
    <property type="match status" value="1"/>
</dbReference>
<dbReference type="InterPro" id="IPR036940">
    <property type="entry name" value="PI3/4_kinase_cat_sf"/>
</dbReference>